<accession>A0A2V5KCB9</accession>
<dbReference type="EMBL" id="QJVJ01000001">
    <property type="protein sequence ID" value="PYI57249.1"/>
    <property type="molecule type" value="Genomic_DNA"/>
</dbReference>
<dbReference type="AlphaFoldDB" id="A0A2V5KCB9"/>
<dbReference type="FunFam" id="3.40.50.300:FF:000287">
    <property type="entry name" value="Multidrug ABC transporter ATP-binding protein"/>
    <property type="match status" value="1"/>
</dbReference>
<dbReference type="Gene3D" id="1.20.1560.10">
    <property type="entry name" value="ABC transporter type 1, transmembrane domain"/>
    <property type="match status" value="1"/>
</dbReference>
<protein>
    <submittedName>
        <fullName evidence="12">ABC transporter ATP-binding protein</fullName>
    </submittedName>
</protein>
<dbReference type="InterPro" id="IPR027417">
    <property type="entry name" value="P-loop_NTPase"/>
</dbReference>
<keyword evidence="4" id="KW-0547">Nucleotide-binding</keyword>
<keyword evidence="2" id="KW-0813">Transport</keyword>
<keyword evidence="6 9" id="KW-1133">Transmembrane helix</keyword>
<evidence type="ECO:0000259" key="11">
    <source>
        <dbReference type="PROSITE" id="PS50929"/>
    </source>
</evidence>
<feature type="transmembrane region" description="Helical" evidence="9">
    <location>
        <begin position="20"/>
        <end position="41"/>
    </location>
</feature>
<dbReference type="GO" id="GO:0015421">
    <property type="term" value="F:ABC-type oligopeptide transporter activity"/>
    <property type="evidence" value="ECO:0007669"/>
    <property type="project" value="TreeGrafter"/>
</dbReference>
<evidence type="ECO:0000256" key="6">
    <source>
        <dbReference type="ARBA" id="ARBA00022989"/>
    </source>
</evidence>
<dbReference type="SUPFAM" id="SSF90123">
    <property type="entry name" value="ABC transporter transmembrane region"/>
    <property type="match status" value="1"/>
</dbReference>
<dbReference type="PANTHER" id="PTHR43394">
    <property type="entry name" value="ATP-DEPENDENT PERMEASE MDL1, MITOCHONDRIAL"/>
    <property type="match status" value="1"/>
</dbReference>
<name>A0A2V5KCB9_9BACL</name>
<reference evidence="12 13" key="1">
    <citation type="submission" date="2018-05" db="EMBL/GenBank/DDBJ databases">
        <title>Paenibacillus flagellatus sp. nov., isolated from selenium mineral soil.</title>
        <authorList>
            <person name="Dai X."/>
        </authorList>
    </citation>
    <scope>NUCLEOTIDE SEQUENCE [LARGE SCALE GENOMIC DNA]</scope>
    <source>
        <strain evidence="12 13">DXL2</strain>
    </source>
</reference>
<evidence type="ECO:0000256" key="4">
    <source>
        <dbReference type="ARBA" id="ARBA00022741"/>
    </source>
</evidence>
<feature type="transmembrane region" description="Helical" evidence="9">
    <location>
        <begin position="135"/>
        <end position="159"/>
    </location>
</feature>
<dbReference type="InterPro" id="IPR017871">
    <property type="entry name" value="ABC_transporter-like_CS"/>
</dbReference>
<dbReference type="PROSITE" id="PS50893">
    <property type="entry name" value="ABC_TRANSPORTER_2"/>
    <property type="match status" value="1"/>
</dbReference>
<evidence type="ECO:0000313" key="12">
    <source>
        <dbReference type="EMBL" id="PYI57249.1"/>
    </source>
</evidence>
<evidence type="ECO:0000259" key="10">
    <source>
        <dbReference type="PROSITE" id="PS50893"/>
    </source>
</evidence>
<evidence type="ECO:0000256" key="7">
    <source>
        <dbReference type="ARBA" id="ARBA00023136"/>
    </source>
</evidence>
<dbReference type="Proteomes" id="UP000247476">
    <property type="component" value="Unassembled WGS sequence"/>
</dbReference>
<evidence type="ECO:0000256" key="9">
    <source>
        <dbReference type="SAM" id="Phobius"/>
    </source>
</evidence>
<dbReference type="GO" id="GO:0005886">
    <property type="term" value="C:plasma membrane"/>
    <property type="evidence" value="ECO:0007669"/>
    <property type="project" value="UniProtKB-SubCell"/>
</dbReference>
<dbReference type="PROSITE" id="PS50929">
    <property type="entry name" value="ABC_TM1F"/>
    <property type="match status" value="1"/>
</dbReference>
<keyword evidence="7 9" id="KW-0472">Membrane</keyword>
<dbReference type="InterPro" id="IPR039421">
    <property type="entry name" value="Type_1_exporter"/>
</dbReference>
<sequence length="603" mass="67379">MNAFKRFWPYANQVKKLYVWGFVGSLFRFLIPLSVPLVFKYLFDGLLRNDAMSPADKTEQLLVIALLMIVVFFAVRGPMEYMRQLFMHKGNNKIVAAMRKDAFRKVHDLDASYFARHKSGEIGTRVIDDIEKMKGFLTAVFSNVWIELIVLLFVVGAMLTMNAKLTLLAVLLVGFQFALAHVLSKKLKRTTRLMMQERSALSGFVTEHIQGALLSRLFASERRDREAFERHLERYEKLTDKHAAVNALSLSAVNVLSDLTPFLVVAVGCLYVIDGSLTLGSLVAFFAYADRMRSPVAALVQAFPAIAEGSVAMQRVFDFFDTPVTVRESDRPREWREFADAVRFEHVFFGYDGGRDVLKDVSFTLEKGKTYAFVGGSGGGKSTILQLLTRMYDADRGEIRIDGANIKDYSMAGLRRHMGIVTQDGFLYSSSVKDNIRMAKPEAADEEIEAAAKKAFAHEFIRSLPNGYDTEIGERGVKLSGGQRQRISLARVFLKNPAILLLDEATSALDNESEKLVQESIRGLDRGKTVVMIAHRLSTVTEADRIFVLKDGEIVESGSHRELLELDGYYKELYAKQQAAESGAAEAAAPAPKRELKLASGRG</sequence>
<dbReference type="InterPro" id="IPR011527">
    <property type="entry name" value="ABC1_TM_dom"/>
</dbReference>
<proteinExistence type="predicted"/>
<comment type="subcellular location">
    <subcellularLocation>
        <location evidence="1">Cell membrane</location>
        <topology evidence="1">Multi-pass membrane protein</topology>
    </subcellularLocation>
</comment>
<evidence type="ECO:0000256" key="3">
    <source>
        <dbReference type="ARBA" id="ARBA00022692"/>
    </source>
</evidence>
<dbReference type="OrthoDB" id="9770415at2"/>
<feature type="compositionally biased region" description="Low complexity" evidence="8">
    <location>
        <begin position="581"/>
        <end position="591"/>
    </location>
</feature>
<organism evidence="12 13">
    <name type="scientific">Paenibacillus flagellatus</name>
    <dbReference type="NCBI Taxonomy" id="2211139"/>
    <lineage>
        <taxon>Bacteria</taxon>
        <taxon>Bacillati</taxon>
        <taxon>Bacillota</taxon>
        <taxon>Bacilli</taxon>
        <taxon>Bacillales</taxon>
        <taxon>Paenibacillaceae</taxon>
        <taxon>Paenibacillus</taxon>
    </lineage>
</organism>
<evidence type="ECO:0000313" key="13">
    <source>
        <dbReference type="Proteomes" id="UP000247476"/>
    </source>
</evidence>
<dbReference type="GO" id="GO:0016887">
    <property type="term" value="F:ATP hydrolysis activity"/>
    <property type="evidence" value="ECO:0007669"/>
    <property type="project" value="InterPro"/>
</dbReference>
<feature type="region of interest" description="Disordered" evidence="8">
    <location>
        <begin position="581"/>
        <end position="603"/>
    </location>
</feature>
<dbReference type="SMART" id="SM00382">
    <property type="entry name" value="AAA"/>
    <property type="match status" value="1"/>
</dbReference>
<dbReference type="GO" id="GO:0005524">
    <property type="term" value="F:ATP binding"/>
    <property type="evidence" value="ECO:0007669"/>
    <property type="project" value="UniProtKB-KW"/>
</dbReference>
<dbReference type="InterPro" id="IPR036640">
    <property type="entry name" value="ABC1_TM_sf"/>
</dbReference>
<keyword evidence="5 12" id="KW-0067">ATP-binding</keyword>
<evidence type="ECO:0000256" key="1">
    <source>
        <dbReference type="ARBA" id="ARBA00004651"/>
    </source>
</evidence>
<dbReference type="Pfam" id="PF00664">
    <property type="entry name" value="ABC_membrane"/>
    <property type="match status" value="1"/>
</dbReference>
<feature type="domain" description="ABC transporter" evidence="10">
    <location>
        <begin position="342"/>
        <end position="576"/>
    </location>
</feature>
<feature type="transmembrane region" description="Helical" evidence="9">
    <location>
        <begin position="262"/>
        <end position="288"/>
    </location>
</feature>
<dbReference type="Pfam" id="PF00005">
    <property type="entry name" value="ABC_tran"/>
    <property type="match status" value="1"/>
</dbReference>
<feature type="domain" description="ABC transmembrane type-1" evidence="11">
    <location>
        <begin position="19"/>
        <end position="308"/>
    </location>
</feature>
<dbReference type="PROSITE" id="PS00211">
    <property type="entry name" value="ABC_TRANSPORTER_1"/>
    <property type="match status" value="1"/>
</dbReference>
<evidence type="ECO:0000256" key="2">
    <source>
        <dbReference type="ARBA" id="ARBA00022448"/>
    </source>
</evidence>
<comment type="caution">
    <text evidence="12">The sequence shown here is derived from an EMBL/GenBank/DDBJ whole genome shotgun (WGS) entry which is preliminary data.</text>
</comment>
<dbReference type="InterPro" id="IPR003439">
    <property type="entry name" value="ABC_transporter-like_ATP-bd"/>
</dbReference>
<feature type="transmembrane region" description="Helical" evidence="9">
    <location>
        <begin position="61"/>
        <end position="79"/>
    </location>
</feature>
<feature type="transmembrane region" description="Helical" evidence="9">
    <location>
        <begin position="165"/>
        <end position="184"/>
    </location>
</feature>
<dbReference type="Gene3D" id="3.40.50.300">
    <property type="entry name" value="P-loop containing nucleotide triphosphate hydrolases"/>
    <property type="match status" value="1"/>
</dbReference>
<keyword evidence="3 9" id="KW-0812">Transmembrane</keyword>
<evidence type="ECO:0000256" key="8">
    <source>
        <dbReference type="SAM" id="MobiDB-lite"/>
    </source>
</evidence>
<dbReference type="SUPFAM" id="SSF52540">
    <property type="entry name" value="P-loop containing nucleoside triphosphate hydrolases"/>
    <property type="match status" value="1"/>
</dbReference>
<evidence type="ECO:0000256" key="5">
    <source>
        <dbReference type="ARBA" id="ARBA00022840"/>
    </source>
</evidence>
<gene>
    <name evidence="12" type="ORF">DLM86_02055</name>
</gene>
<dbReference type="PANTHER" id="PTHR43394:SF1">
    <property type="entry name" value="ATP-BINDING CASSETTE SUB-FAMILY B MEMBER 10, MITOCHONDRIAL"/>
    <property type="match status" value="1"/>
</dbReference>
<keyword evidence="13" id="KW-1185">Reference proteome</keyword>
<dbReference type="RefSeq" id="WP_110838288.1">
    <property type="nucleotide sequence ID" value="NZ_QJVJ01000001.1"/>
</dbReference>
<dbReference type="InterPro" id="IPR003593">
    <property type="entry name" value="AAA+_ATPase"/>
</dbReference>